<reference evidence="2 3" key="1">
    <citation type="submission" date="2019-05" db="EMBL/GenBank/DDBJ databases">
        <title>Emergence of the Ug99 lineage of the wheat stem rust pathogen through somatic hybridization.</title>
        <authorList>
            <person name="Li F."/>
            <person name="Upadhyaya N.M."/>
            <person name="Sperschneider J."/>
            <person name="Matny O."/>
            <person name="Nguyen-Phuc H."/>
            <person name="Mago R."/>
            <person name="Raley C."/>
            <person name="Miller M.E."/>
            <person name="Silverstein K.A.T."/>
            <person name="Henningsen E."/>
            <person name="Hirsch C.D."/>
            <person name="Visser B."/>
            <person name="Pretorius Z.A."/>
            <person name="Steffenson B.J."/>
            <person name="Schwessinger B."/>
            <person name="Dodds P.N."/>
            <person name="Figueroa M."/>
        </authorList>
    </citation>
    <scope>NUCLEOTIDE SEQUENCE [LARGE SCALE GENOMIC DNA]</scope>
    <source>
        <strain evidence="2 3">Ug99</strain>
    </source>
</reference>
<feature type="compositionally biased region" description="Basic and acidic residues" evidence="1">
    <location>
        <begin position="175"/>
        <end position="194"/>
    </location>
</feature>
<evidence type="ECO:0000256" key="1">
    <source>
        <dbReference type="SAM" id="MobiDB-lite"/>
    </source>
</evidence>
<dbReference type="AlphaFoldDB" id="A0A5B0REN9"/>
<name>A0A5B0REN9_PUCGR</name>
<sequence>MSTPSRPPQSPPGRASCGSTRSRLRDTMLTQSAALTCLGAPVQPWVPLAPWCVMWSPFRPGRRHGGRDFFDPSRCHYDLISVIKTYQITTYSTYLTSTKELIGENKHKRLISIVIRRTRENLDSVSINIPIKGSNVQQFNSPRSRSPTPNERGNNIANRPDFRDRRSPTASTNQRTERLEREDSITRLTRELNELRNQNAARERRNSLESRQSTEIEVNLGHQAIPNMAREDFNHLPIEERFNRYYQRMRGNQEWLSRVTNQTMEGAIRAHLGYCREDFSEMVVLRGREEALIWTQGWDPGSITVQNYLRPMENDRLEVPFHHQAEPTRRDITNRQGHQNNQIPVNQMNNRNTNPRPVNIPRNPQFEQPNQHQFPGAMRPRGPRRNRAWRSSIYSEMVRMARSLQGTYQHLEEGRIRTQRRDQDGPPPDNYDGQNL</sequence>
<feature type="region of interest" description="Disordered" evidence="1">
    <location>
        <begin position="413"/>
        <end position="436"/>
    </location>
</feature>
<feature type="compositionally biased region" description="Polar residues" evidence="1">
    <location>
        <begin position="335"/>
        <end position="356"/>
    </location>
</feature>
<dbReference type="EMBL" id="VDEP01000204">
    <property type="protein sequence ID" value="KAA1124266.1"/>
    <property type="molecule type" value="Genomic_DNA"/>
</dbReference>
<feature type="compositionally biased region" description="Pro residues" evidence="1">
    <location>
        <begin position="1"/>
        <end position="11"/>
    </location>
</feature>
<feature type="region of interest" description="Disordered" evidence="1">
    <location>
        <begin position="1"/>
        <end position="20"/>
    </location>
</feature>
<evidence type="ECO:0000313" key="3">
    <source>
        <dbReference type="Proteomes" id="UP000325313"/>
    </source>
</evidence>
<gene>
    <name evidence="2" type="ORF">PGTUg99_020737</name>
</gene>
<feature type="compositionally biased region" description="Basic and acidic residues" evidence="1">
    <location>
        <begin position="201"/>
        <end position="214"/>
    </location>
</feature>
<feature type="compositionally biased region" description="Basic and acidic residues" evidence="1">
    <location>
        <begin position="413"/>
        <end position="424"/>
    </location>
</feature>
<dbReference type="Proteomes" id="UP000325313">
    <property type="component" value="Unassembled WGS sequence"/>
</dbReference>
<evidence type="ECO:0000313" key="2">
    <source>
        <dbReference type="EMBL" id="KAA1124266.1"/>
    </source>
</evidence>
<comment type="caution">
    <text evidence="2">The sequence shown here is derived from an EMBL/GenBank/DDBJ whole genome shotgun (WGS) entry which is preliminary data.</text>
</comment>
<accession>A0A5B0REN9</accession>
<proteinExistence type="predicted"/>
<organism evidence="2 3">
    <name type="scientific">Puccinia graminis f. sp. tritici</name>
    <dbReference type="NCBI Taxonomy" id="56615"/>
    <lineage>
        <taxon>Eukaryota</taxon>
        <taxon>Fungi</taxon>
        <taxon>Dikarya</taxon>
        <taxon>Basidiomycota</taxon>
        <taxon>Pucciniomycotina</taxon>
        <taxon>Pucciniomycetes</taxon>
        <taxon>Pucciniales</taxon>
        <taxon>Pucciniaceae</taxon>
        <taxon>Puccinia</taxon>
    </lineage>
</organism>
<feature type="region of interest" description="Disordered" evidence="1">
    <location>
        <begin position="335"/>
        <end position="386"/>
    </location>
</feature>
<protein>
    <submittedName>
        <fullName evidence="2">Uncharacterized protein</fullName>
    </submittedName>
</protein>
<feature type="compositionally biased region" description="Polar residues" evidence="1">
    <location>
        <begin position="134"/>
        <end position="157"/>
    </location>
</feature>
<feature type="region of interest" description="Disordered" evidence="1">
    <location>
        <begin position="133"/>
        <end position="214"/>
    </location>
</feature>